<dbReference type="Gene3D" id="3.40.190.10">
    <property type="entry name" value="Periplasmic binding protein-like II"/>
    <property type="match status" value="2"/>
</dbReference>
<proteinExistence type="predicted"/>
<evidence type="ECO:0000313" key="1">
    <source>
        <dbReference type="EMBL" id="MBB6627713.1"/>
    </source>
</evidence>
<dbReference type="Pfam" id="PF01547">
    <property type="entry name" value="SBP_bac_1"/>
    <property type="match status" value="1"/>
</dbReference>
<sequence>MSEPLRLLGRDFDGFRRAVAAHGDAWADGSVEATWLGLPELQAAVLGPVAAGAAAADLLVVPADWLPALAAAGTIRPLTGLLVDRPPHDWPDAWPASFREGVTWGGSVWGVPFHDGPQLLFTHDAAFADAGLAAPATWSDLLAAAVSLHGPDRAGTVLAGAPDGHNNVYDFVLHLWRCGGDLLDGRSVVLDSPAAREALALLRGLATGLVPDDAHALDSNGSGAAFAEGRVAVTVNWAGYAALAAAGPVAGSGFTTRVAPTHDDGTPTTTVNAFWATAVTSACADPDRAWSYVRHAAGPEMDLATTAAGASGARRSTWTDPTVLAEHPEYALFEAAHAHSRPLPRIPELPTVVDLLNDLVEAVVWQGADADAALARAGRELELVLGDAVTRGASGSRS</sequence>
<comment type="caution">
    <text evidence="1">The sequence shown here is derived from an EMBL/GenBank/DDBJ whole genome shotgun (WGS) entry which is preliminary data.</text>
</comment>
<evidence type="ECO:0000313" key="2">
    <source>
        <dbReference type="Proteomes" id="UP000523955"/>
    </source>
</evidence>
<reference evidence="1 2" key="1">
    <citation type="submission" date="2020-08" db="EMBL/GenBank/DDBJ databases">
        <authorList>
            <person name="Seo M.-J."/>
        </authorList>
    </citation>
    <scope>NUCLEOTIDE SEQUENCE [LARGE SCALE GENOMIC DNA]</scope>
    <source>
        <strain evidence="1 2">KIGAM211</strain>
    </source>
</reference>
<dbReference type="SUPFAM" id="SSF53850">
    <property type="entry name" value="Periplasmic binding protein-like II"/>
    <property type="match status" value="1"/>
</dbReference>
<dbReference type="PANTHER" id="PTHR43649:SF12">
    <property type="entry name" value="DIACETYLCHITOBIOSE BINDING PROTEIN DASA"/>
    <property type="match status" value="1"/>
</dbReference>
<dbReference type="PANTHER" id="PTHR43649">
    <property type="entry name" value="ARABINOSE-BINDING PROTEIN-RELATED"/>
    <property type="match status" value="1"/>
</dbReference>
<accession>A0A7X0RIK9</accession>
<organism evidence="1 2">
    <name type="scientific">Nocardioides luti</name>
    <dbReference type="NCBI Taxonomy" id="2761101"/>
    <lineage>
        <taxon>Bacteria</taxon>
        <taxon>Bacillati</taxon>
        <taxon>Actinomycetota</taxon>
        <taxon>Actinomycetes</taxon>
        <taxon>Propionibacteriales</taxon>
        <taxon>Nocardioidaceae</taxon>
        <taxon>Nocardioides</taxon>
    </lineage>
</organism>
<protein>
    <submittedName>
        <fullName evidence="1">Extracellular solute-binding protein</fullName>
    </submittedName>
</protein>
<gene>
    <name evidence="1" type="ORF">H5V45_10315</name>
</gene>
<dbReference type="InterPro" id="IPR050490">
    <property type="entry name" value="Bact_solute-bd_prot1"/>
</dbReference>
<name>A0A7X0RIK9_9ACTN</name>
<dbReference type="RefSeq" id="WP_185252849.1">
    <property type="nucleotide sequence ID" value="NZ_JACKXE010000001.1"/>
</dbReference>
<dbReference type="Proteomes" id="UP000523955">
    <property type="component" value="Unassembled WGS sequence"/>
</dbReference>
<dbReference type="InterPro" id="IPR006059">
    <property type="entry name" value="SBP"/>
</dbReference>
<dbReference type="AlphaFoldDB" id="A0A7X0RIK9"/>
<dbReference type="EMBL" id="JACKXE010000001">
    <property type="protein sequence ID" value="MBB6627713.1"/>
    <property type="molecule type" value="Genomic_DNA"/>
</dbReference>
<keyword evidence="2" id="KW-1185">Reference proteome</keyword>